<organism evidence="2 3">
    <name type="scientific">Periconia macrospinosa</name>
    <dbReference type="NCBI Taxonomy" id="97972"/>
    <lineage>
        <taxon>Eukaryota</taxon>
        <taxon>Fungi</taxon>
        <taxon>Dikarya</taxon>
        <taxon>Ascomycota</taxon>
        <taxon>Pezizomycotina</taxon>
        <taxon>Dothideomycetes</taxon>
        <taxon>Pleosporomycetidae</taxon>
        <taxon>Pleosporales</taxon>
        <taxon>Massarineae</taxon>
        <taxon>Periconiaceae</taxon>
        <taxon>Periconia</taxon>
    </lineage>
</organism>
<dbReference type="STRING" id="97972.A0A2V1D208"/>
<dbReference type="GO" id="GO:0008270">
    <property type="term" value="F:zinc ion binding"/>
    <property type="evidence" value="ECO:0007669"/>
    <property type="project" value="InterPro"/>
</dbReference>
<dbReference type="SUPFAM" id="SSF51735">
    <property type="entry name" value="NAD(P)-binding Rossmann-fold domains"/>
    <property type="match status" value="1"/>
</dbReference>
<dbReference type="OrthoDB" id="3509362at2759"/>
<reference evidence="2 3" key="1">
    <citation type="journal article" date="2018" name="Sci. Rep.">
        <title>Comparative genomics provides insights into the lifestyle and reveals functional heterogeneity of dark septate endophytic fungi.</title>
        <authorList>
            <person name="Knapp D.G."/>
            <person name="Nemeth J.B."/>
            <person name="Barry K."/>
            <person name="Hainaut M."/>
            <person name="Henrissat B."/>
            <person name="Johnson J."/>
            <person name="Kuo A."/>
            <person name="Lim J.H.P."/>
            <person name="Lipzen A."/>
            <person name="Nolan M."/>
            <person name="Ohm R.A."/>
            <person name="Tamas L."/>
            <person name="Grigoriev I.V."/>
            <person name="Spatafora J.W."/>
            <person name="Nagy L.G."/>
            <person name="Kovacs G.M."/>
        </authorList>
    </citation>
    <scope>NUCLEOTIDE SEQUENCE [LARGE SCALE GENOMIC DNA]</scope>
    <source>
        <strain evidence="2 3">DSE2036</strain>
    </source>
</reference>
<gene>
    <name evidence="2" type="ORF">DM02DRAFT_300614</name>
</gene>
<dbReference type="InterPro" id="IPR050700">
    <property type="entry name" value="YIM1/Zinc_Alcohol_DH_Fams"/>
</dbReference>
<dbReference type="SMART" id="SM00829">
    <property type="entry name" value="PKS_ER"/>
    <property type="match status" value="1"/>
</dbReference>
<dbReference type="Gene3D" id="3.90.180.10">
    <property type="entry name" value="Medium-chain alcohol dehydrogenases, catalytic domain"/>
    <property type="match status" value="1"/>
</dbReference>
<proteinExistence type="predicted"/>
<dbReference type="InterPro" id="IPR002364">
    <property type="entry name" value="Quin_OxRdtase/zeta-crystal_CS"/>
</dbReference>
<protein>
    <submittedName>
        <fullName evidence="2">NAD(P)-binding protein</fullName>
    </submittedName>
</protein>
<dbReference type="PROSITE" id="PS01162">
    <property type="entry name" value="QOR_ZETA_CRYSTAL"/>
    <property type="match status" value="1"/>
</dbReference>
<dbReference type="GO" id="GO:0016491">
    <property type="term" value="F:oxidoreductase activity"/>
    <property type="evidence" value="ECO:0007669"/>
    <property type="project" value="InterPro"/>
</dbReference>
<dbReference type="AlphaFoldDB" id="A0A2V1D208"/>
<dbReference type="CDD" id="cd05289">
    <property type="entry name" value="MDR_like_2"/>
    <property type="match status" value="1"/>
</dbReference>
<dbReference type="PANTHER" id="PTHR11695">
    <property type="entry name" value="ALCOHOL DEHYDROGENASE RELATED"/>
    <property type="match status" value="1"/>
</dbReference>
<dbReference type="InterPro" id="IPR020843">
    <property type="entry name" value="ER"/>
</dbReference>
<dbReference type="Gene3D" id="3.40.50.720">
    <property type="entry name" value="NAD(P)-binding Rossmann-like Domain"/>
    <property type="match status" value="1"/>
</dbReference>
<dbReference type="InterPro" id="IPR011032">
    <property type="entry name" value="GroES-like_sf"/>
</dbReference>
<keyword evidence="3" id="KW-1185">Reference proteome</keyword>
<sequence length="352" mass="36901">MANLPPHQKSLIYNTTTSTLSLTTTSPPPSPTSAAEHTIKVHSTAITNGELTWGAFVPWPTLHIPCYDVSGTIHTPAPNTPFTAGQKVYGRIDAAREGAAREYATLLASETALVPEGLGMEEAASVPMSALTAWQALFEHGLLTGDEYTATSVPHVNPATGVVVGGGQAKGKRVLVLGASGGVGLMAVQFAKLAGASFVAGTASSANRSLVESRGADEVIDYKTVTMEEWVGGGGGDDEGKEKKKFDLVFDCAGGKSMLDGWNAVKRDGGVYVSVVPGFREPEGGKPPGVTSKWFVMVSRGSELEAISRFVEKGLVKGCVDSVWKMEEYEEAFAKTASGHARGKVVIKVAED</sequence>
<dbReference type="InterPro" id="IPR036291">
    <property type="entry name" value="NAD(P)-bd_dom_sf"/>
</dbReference>
<evidence type="ECO:0000313" key="2">
    <source>
        <dbReference type="EMBL" id="PVH92077.1"/>
    </source>
</evidence>
<name>A0A2V1D208_9PLEO</name>
<dbReference type="EMBL" id="KZ805727">
    <property type="protein sequence ID" value="PVH92077.1"/>
    <property type="molecule type" value="Genomic_DNA"/>
</dbReference>
<evidence type="ECO:0000313" key="3">
    <source>
        <dbReference type="Proteomes" id="UP000244855"/>
    </source>
</evidence>
<accession>A0A2V1D208</accession>
<dbReference type="Pfam" id="PF13602">
    <property type="entry name" value="ADH_zinc_N_2"/>
    <property type="match status" value="1"/>
</dbReference>
<dbReference type="SUPFAM" id="SSF50129">
    <property type="entry name" value="GroES-like"/>
    <property type="match status" value="1"/>
</dbReference>
<dbReference type="PANTHER" id="PTHR11695:SF647">
    <property type="entry name" value="ENOYL REDUCTASE (ER) DOMAIN-CONTAINING PROTEIN"/>
    <property type="match status" value="1"/>
</dbReference>
<evidence type="ECO:0000259" key="1">
    <source>
        <dbReference type="SMART" id="SM00829"/>
    </source>
</evidence>
<dbReference type="Proteomes" id="UP000244855">
    <property type="component" value="Unassembled WGS sequence"/>
</dbReference>
<dbReference type="GO" id="GO:0005739">
    <property type="term" value="C:mitochondrion"/>
    <property type="evidence" value="ECO:0007669"/>
    <property type="project" value="TreeGrafter"/>
</dbReference>
<feature type="domain" description="Enoyl reductase (ER)" evidence="1">
    <location>
        <begin position="15"/>
        <end position="347"/>
    </location>
</feature>